<dbReference type="InterPro" id="IPR005599">
    <property type="entry name" value="GPI_mannosylTrfase"/>
</dbReference>
<comment type="similarity">
    <text evidence="3 10">Belongs to the glycosyltransferase 22 family.</text>
</comment>
<feature type="transmembrane region" description="Helical" evidence="10">
    <location>
        <begin position="179"/>
        <end position="197"/>
    </location>
</feature>
<dbReference type="PANTHER" id="PTHR22760:SF2">
    <property type="entry name" value="ALPHA-1,2-MANNOSYLTRANSFERASE ALG9"/>
    <property type="match status" value="1"/>
</dbReference>
<evidence type="ECO:0000256" key="5">
    <source>
        <dbReference type="ARBA" id="ARBA00022679"/>
    </source>
</evidence>
<feature type="transmembrane region" description="Helical" evidence="10">
    <location>
        <begin position="143"/>
        <end position="167"/>
    </location>
</feature>
<dbReference type="EC" id="2.4.1.-" evidence="10"/>
<keyword evidence="9 10" id="KW-0472">Membrane</keyword>
<reference evidence="11 12" key="1">
    <citation type="submission" date="2022-07" db="EMBL/GenBank/DDBJ databases">
        <title>Genome-wide signatures of adaptation to extreme environments.</title>
        <authorList>
            <person name="Cho C.H."/>
            <person name="Yoon H.S."/>
        </authorList>
    </citation>
    <scope>NUCLEOTIDE SEQUENCE [LARGE SCALE GENOMIC DNA]</scope>
    <source>
        <strain evidence="11 12">DBV 063 E5</strain>
    </source>
</reference>
<evidence type="ECO:0000256" key="4">
    <source>
        <dbReference type="ARBA" id="ARBA00022676"/>
    </source>
</evidence>
<dbReference type="Pfam" id="PF03901">
    <property type="entry name" value="Glyco_transf_22"/>
    <property type="match status" value="1"/>
</dbReference>
<evidence type="ECO:0000256" key="1">
    <source>
        <dbReference type="ARBA" id="ARBA00004477"/>
    </source>
</evidence>
<evidence type="ECO:0000313" key="11">
    <source>
        <dbReference type="EMBL" id="KAK4536851.1"/>
    </source>
</evidence>
<keyword evidence="6 10" id="KW-0812">Transmembrane</keyword>
<keyword evidence="5" id="KW-0808">Transferase</keyword>
<evidence type="ECO:0000313" key="12">
    <source>
        <dbReference type="Proteomes" id="UP001301350"/>
    </source>
</evidence>
<comment type="subcellular location">
    <subcellularLocation>
        <location evidence="1 10">Endoplasmic reticulum membrane</location>
        <topology evidence="1 10">Multi-pass membrane protein</topology>
    </subcellularLocation>
</comment>
<keyword evidence="8 10" id="KW-1133">Transmembrane helix</keyword>
<feature type="transmembrane region" description="Helical" evidence="10">
    <location>
        <begin position="339"/>
        <end position="358"/>
    </location>
</feature>
<evidence type="ECO:0000256" key="10">
    <source>
        <dbReference type="RuleBase" id="RU363075"/>
    </source>
</evidence>
<evidence type="ECO:0000256" key="6">
    <source>
        <dbReference type="ARBA" id="ARBA00022692"/>
    </source>
</evidence>
<comment type="pathway">
    <text evidence="2">Protein modification; protein glycosylation.</text>
</comment>
<evidence type="ECO:0000256" key="3">
    <source>
        <dbReference type="ARBA" id="ARBA00007063"/>
    </source>
</evidence>
<gene>
    <name evidence="11" type="ORF">CDCA_CDCA10G2876</name>
</gene>
<evidence type="ECO:0000256" key="2">
    <source>
        <dbReference type="ARBA" id="ARBA00004922"/>
    </source>
</evidence>
<evidence type="ECO:0000256" key="9">
    <source>
        <dbReference type="ARBA" id="ARBA00023136"/>
    </source>
</evidence>
<organism evidence="11 12">
    <name type="scientific">Cyanidium caldarium</name>
    <name type="common">Red alga</name>
    <dbReference type="NCBI Taxonomy" id="2771"/>
    <lineage>
        <taxon>Eukaryota</taxon>
        <taxon>Rhodophyta</taxon>
        <taxon>Bangiophyceae</taxon>
        <taxon>Cyanidiales</taxon>
        <taxon>Cyanidiaceae</taxon>
        <taxon>Cyanidium</taxon>
    </lineage>
</organism>
<proteinExistence type="inferred from homology"/>
<accession>A0AAV9IXK1</accession>
<keyword evidence="4 10" id="KW-0328">Glycosyltransferase</keyword>
<feature type="transmembrane region" description="Helical" evidence="10">
    <location>
        <begin position="242"/>
        <end position="264"/>
    </location>
</feature>
<protein>
    <recommendedName>
        <fullName evidence="10">Mannosyltransferase</fullName>
        <ecNumber evidence="10">2.4.1.-</ecNumber>
    </recommendedName>
</protein>
<keyword evidence="12" id="KW-1185">Reference proteome</keyword>
<evidence type="ECO:0000256" key="7">
    <source>
        <dbReference type="ARBA" id="ARBA00022824"/>
    </source>
</evidence>
<dbReference type="AlphaFoldDB" id="A0AAV9IXK1"/>
<dbReference type="PANTHER" id="PTHR22760">
    <property type="entry name" value="GLYCOSYLTRANSFERASE"/>
    <property type="match status" value="1"/>
</dbReference>
<name>A0AAV9IXK1_CYACA</name>
<dbReference type="Proteomes" id="UP001301350">
    <property type="component" value="Unassembled WGS sequence"/>
</dbReference>
<keyword evidence="7 10" id="KW-0256">Endoplasmic reticulum</keyword>
<dbReference type="GO" id="GO:0006487">
    <property type="term" value="P:protein N-linked glycosylation"/>
    <property type="evidence" value="ECO:0007669"/>
    <property type="project" value="TreeGrafter"/>
</dbReference>
<comment type="caution">
    <text evidence="11">The sequence shown here is derived from an EMBL/GenBank/DDBJ whole genome shotgun (WGS) entry which is preliminary data.</text>
</comment>
<dbReference type="GO" id="GO:0005789">
    <property type="term" value="C:endoplasmic reticulum membrane"/>
    <property type="evidence" value="ECO:0007669"/>
    <property type="project" value="UniProtKB-SubCell"/>
</dbReference>
<sequence length="522" mass="58411">MVTDCDETFNYWEPLHFLLFGSGFQTWEYSPVYALRSYAYLFPLRWLGQVLWPRWLHHPAGRARLFFMLRGALGLACAAAETTLFAAECSESSGDQEAAYLYVAFSAMSPGMFHAGSSLLPSACAMVCVTVAYAAWMRRHPRLAVWGIAVAALFGWPFAALLGVSIAMRYCWTRGMVDFVRTSALSAVAILAPMVAVDSRLYGRLVVAPLNLLRYNVFSPPGRGPDIFGTEPWYFYLLNTTLNFPLIFQLAVAYVLAAALEAYGPRRSAASAPVDERVCTARRRACLLLPVVLWFGTLSRQPHKEERFLHPTYPLICLGAAYLVTTATARLARGRVLRIAAYGAVVAVCATACTSRIASQVQYYSAPLELFHWLARQNATAVDGAVCIGKEWYRYPSSFFLPAESRLLFVRTDFDGLMPKPFTDTRSVPSGMNDANRQVVDERYAADISSDCAYFVDFVPAGGLEGDEPTTDLLKRWRVARELPFLDQRQTPRLHRAFYVPGPLGRRHRSYGRYVVLQRPEP</sequence>
<dbReference type="GO" id="GO:0000026">
    <property type="term" value="F:alpha-1,2-mannosyltransferase activity"/>
    <property type="evidence" value="ECO:0007669"/>
    <property type="project" value="TreeGrafter"/>
</dbReference>
<evidence type="ECO:0000256" key="8">
    <source>
        <dbReference type="ARBA" id="ARBA00022989"/>
    </source>
</evidence>
<feature type="transmembrane region" description="Helical" evidence="10">
    <location>
        <begin position="118"/>
        <end position="137"/>
    </location>
</feature>
<dbReference type="EMBL" id="JANCYW010000010">
    <property type="protein sequence ID" value="KAK4536851.1"/>
    <property type="molecule type" value="Genomic_DNA"/>
</dbReference>